<sequence length="314" mass="34748">MRTDFNDARQALGFLTPQLYNIERQVYEIRYPSFDYASLVPVITEGNPWGRGTVFYTADAAGEAQFLSGKGFDGPYADIARSQYLKRFELAGTGYEWTLEELETAAIEGRDLGADKAAAARKIAEQFLFYIAMNGRTPQQQQSSEKNWTGLLNDPNVTAVTAAGAFTARTPDQILAEINNALSAVHTSTQEIETADTVLLPFAAYQYVATTPRATGSDKTILSFLQENNVYSSETGQPLTIRSQRLLTNAGAGSATRMVVYNRNPDVVRFHLPMPFQFKPAFQKSSMTWEVLGLFRTGGTEVRRPAAMRYVDGV</sequence>
<keyword evidence="2" id="KW-1185">Reference proteome</keyword>
<evidence type="ECO:0000313" key="1">
    <source>
        <dbReference type="EMBL" id="MBB4616916.1"/>
    </source>
</evidence>
<organism evidence="1 2">
    <name type="scientific">Sphingomonas abaci</name>
    <dbReference type="NCBI Taxonomy" id="237611"/>
    <lineage>
        <taxon>Bacteria</taxon>
        <taxon>Pseudomonadati</taxon>
        <taxon>Pseudomonadota</taxon>
        <taxon>Alphaproteobacteria</taxon>
        <taxon>Sphingomonadales</taxon>
        <taxon>Sphingomonadaceae</taxon>
        <taxon>Sphingomonas</taxon>
    </lineage>
</organism>
<dbReference type="EMBL" id="JACHNY010000002">
    <property type="protein sequence ID" value="MBB4616916.1"/>
    <property type="molecule type" value="Genomic_DNA"/>
</dbReference>
<dbReference type="PIRSF" id="PIRSF029202">
    <property type="entry name" value="UCP029202"/>
    <property type="match status" value="1"/>
</dbReference>
<dbReference type="Pfam" id="PF09950">
    <property type="entry name" value="Major_capside"/>
    <property type="match status" value="1"/>
</dbReference>
<evidence type="ECO:0000313" key="2">
    <source>
        <dbReference type="Proteomes" id="UP000574769"/>
    </source>
</evidence>
<dbReference type="InterPro" id="IPR020049">
    <property type="entry name" value="Major_capsid-like"/>
</dbReference>
<dbReference type="AlphaFoldDB" id="A0A7W7AHF8"/>
<dbReference type="Proteomes" id="UP000574769">
    <property type="component" value="Unassembled WGS sequence"/>
</dbReference>
<reference evidence="1 2" key="1">
    <citation type="submission" date="2020-08" db="EMBL/GenBank/DDBJ databases">
        <title>Genomic Encyclopedia of Type Strains, Phase IV (KMG-IV): sequencing the most valuable type-strain genomes for metagenomic binning, comparative biology and taxonomic classification.</title>
        <authorList>
            <person name="Goeker M."/>
        </authorList>
    </citation>
    <scope>NUCLEOTIDE SEQUENCE [LARGE SCALE GENOMIC DNA]</scope>
    <source>
        <strain evidence="1 2">DSM 15867</strain>
    </source>
</reference>
<dbReference type="RefSeq" id="WP_184112318.1">
    <property type="nucleotide sequence ID" value="NZ_JACHNY010000002.1"/>
</dbReference>
<comment type="caution">
    <text evidence="1">The sequence shown here is derived from an EMBL/GenBank/DDBJ whole genome shotgun (WGS) entry which is preliminary data.</text>
</comment>
<evidence type="ECO:0008006" key="3">
    <source>
        <dbReference type="Google" id="ProtNLM"/>
    </source>
</evidence>
<accession>A0A7W7AHF8</accession>
<protein>
    <recommendedName>
        <fullName evidence="3">DUF2184 domain-containing protein</fullName>
    </recommendedName>
</protein>
<name>A0A7W7AHF8_9SPHN</name>
<proteinExistence type="predicted"/>
<gene>
    <name evidence="1" type="ORF">GGQ96_001036</name>
</gene>